<keyword evidence="8" id="KW-0833">Ubl conjugation pathway</keyword>
<evidence type="ECO:0000256" key="6">
    <source>
        <dbReference type="ARBA" id="ARBA00022703"/>
    </source>
</evidence>
<evidence type="ECO:0000256" key="4">
    <source>
        <dbReference type="ARBA" id="ARBA00022490"/>
    </source>
</evidence>
<comment type="subcellular location">
    <subcellularLocation>
        <location evidence="2">Cytoplasm</location>
    </subcellularLocation>
    <subcellularLocation>
        <location evidence="1">Nucleus</location>
    </subcellularLocation>
</comment>
<name>A0AAD9R0H3_ACRCE</name>
<dbReference type="PANTHER" id="PTHR46116">
    <property type="entry name" value="(E3-INDEPENDENT) E2 UBIQUITIN-CONJUGATING ENZYME"/>
    <property type="match status" value="1"/>
</dbReference>
<evidence type="ECO:0000256" key="11">
    <source>
        <dbReference type="ARBA" id="ARBA00039894"/>
    </source>
</evidence>
<evidence type="ECO:0000256" key="10">
    <source>
        <dbReference type="ARBA" id="ARBA00023242"/>
    </source>
</evidence>
<dbReference type="GO" id="GO:0006915">
    <property type="term" value="P:apoptotic process"/>
    <property type="evidence" value="ECO:0007669"/>
    <property type="project" value="UniProtKB-KW"/>
</dbReference>
<dbReference type="GO" id="GO:0005737">
    <property type="term" value="C:cytoplasm"/>
    <property type="evidence" value="ECO:0007669"/>
    <property type="project" value="UniProtKB-SubCell"/>
</dbReference>
<organism evidence="16 17">
    <name type="scientific">Acropora cervicornis</name>
    <name type="common">Staghorn coral</name>
    <dbReference type="NCBI Taxonomy" id="6130"/>
    <lineage>
        <taxon>Eukaryota</taxon>
        <taxon>Metazoa</taxon>
        <taxon>Cnidaria</taxon>
        <taxon>Anthozoa</taxon>
        <taxon>Hexacorallia</taxon>
        <taxon>Scleractinia</taxon>
        <taxon>Astrocoeniina</taxon>
        <taxon>Acroporidae</taxon>
        <taxon>Acropora</taxon>
    </lineage>
</organism>
<protein>
    <recommendedName>
        <fullName evidence="11">Ubiquitin-conjugating enzyme E2 Z</fullName>
        <ecNumber evidence="3">2.3.2.23</ecNumber>
    </recommendedName>
    <alternativeName>
        <fullName evidence="12">E2 ubiquitin-conjugating enzyme Z</fullName>
    </alternativeName>
    <alternativeName>
        <fullName evidence="14">Ubiquitin carrier protein Z</fullName>
    </alternativeName>
    <alternativeName>
        <fullName evidence="13">Ubiquitin-protein ligase Z</fullName>
    </alternativeName>
</protein>
<dbReference type="PANTHER" id="PTHR46116:SF26">
    <property type="entry name" value="UBIQUITIN-CONJUGATING ENZYME E2 Z"/>
    <property type="match status" value="1"/>
</dbReference>
<evidence type="ECO:0000256" key="8">
    <source>
        <dbReference type="ARBA" id="ARBA00022786"/>
    </source>
</evidence>
<dbReference type="AlphaFoldDB" id="A0AAD9R0H3"/>
<keyword evidence="4" id="KW-0963">Cytoplasm</keyword>
<feature type="domain" description="UBC core" evidence="15">
    <location>
        <begin position="33"/>
        <end position="127"/>
    </location>
</feature>
<keyword evidence="5" id="KW-0808">Transferase</keyword>
<evidence type="ECO:0000256" key="7">
    <source>
        <dbReference type="ARBA" id="ARBA00022741"/>
    </source>
</evidence>
<evidence type="ECO:0000256" key="2">
    <source>
        <dbReference type="ARBA" id="ARBA00004496"/>
    </source>
</evidence>
<evidence type="ECO:0000259" key="15">
    <source>
        <dbReference type="PROSITE" id="PS50127"/>
    </source>
</evidence>
<dbReference type="Gene3D" id="3.10.110.10">
    <property type="entry name" value="Ubiquitin Conjugating Enzyme"/>
    <property type="match status" value="1"/>
</dbReference>
<dbReference type="PROSITE" id="PS50127">
    <property type="entry name" value="UBC_2"/>
    <property type="match status" value="1"/>
</dbReference>
<sequence length="127" mass="13950">MAAEESLFDLLPSKSPEGPCLQTSYPNETFSALCIFRIQRDIASMYKEPPPGLHISADENDITKVHALVIGPSGTPYEGGFFYFLISFTPDYPIKPPHVVLKTTGGGRVRFNPNLYTNGRVCLSILG</sequence>
<dbReference type="GO" id="GO:0005634">
    <property type="term" value="C:nucleus"/>
    <property type="evidence" value="ECO:0007669"/>
    <property type="project" value="UniProtKB-SubCell"/>
</dbReference>
<reference evidence="16" key="1">
    <citation type="journal article" date="2023" name="G3 (Bethesda)">
        <title>Whole genome assembly and annotation of the endangered Caribbean coral Acropora cervicornis.</title>
        <authorList>
            <person name="Selwyn J.D."/>
            <person name="Vollmer S.V."/>
        </authorList>
    </citation>
    <scope>NUCLEOTIDE SEQUENCE</scope>
    <source>
        <strain evidence="16">K2</strain>
    </source>
</reference>
<keyword evidence="9" id="KW-0067">ATP-binding</keyword>
<gene>
    <name evidence="16" type="ORF">P5673_004536</name>
</gene>
<evidence type="ECO:0000256" key="13">
    <source>
        <dbReference type="ARBA" id="ARBA00042316"/>
    </source>
</evidence>
<dbReference type="Proteomes" id="UP001249851">
    <property type="component" value="Unassembled WGS sequence"/>
</dbReference>
<evidence type="ECO:0000256" key="9">
    <source>
        <dbReference type="ARBA" id="ARBA00022840"/>
    </source>
</evidence>
<dbReference type="InterPro" id="IPR000608">
    <property type="entry name" value="UBC"/>
</dbReference>
<dbReference type="SUPFAM" id="SSF54495">
    <property type="entry name" value="UBC-like"/>
    <property type="match status" value="1"/>
</dbReference>
<keyword evidence="7" id="KW-0547">Nucleotide-binding</keyword>
<keyword evidence="6" id="KW-0053">Apoptosis</keyword>
<dbReference type="EMBL" id="JARQWQ010000007">
    <property type="protein sequence ID" value="KAK2570834.1"/>
    <property type="molecule type" value="Genomic_DNA"/>
</dbReference>
<dbReference type="GO" id="GO:0004869">
    <property type="term" value="F:cysteine-type endopeptidase inhibitor activity"/>
    <property type="evidence" value="ECO:0007669"/>
    <property type="project" value="TreeGrafter"/>
</dbReference>
<dbReference type="Pfam" id="PF00179">
    <property type="entry name" value="UQ_con"/>
    <property type="match status" value="1"/>
</dbReference>
<evidence type="ECO:0000256" key="3">
    <source>
        <dbReference type="ARBA" id="ARBA00012486"/>
    </source>
</evidence>
<evidence type="ECO:0000256" key="5">
    <source>
        <dbReference type="ARBA" id="ARBA00022679"/>
    </source>
</evidence>
<dbReference type="GO" id="GO:0061631">
    <property type="term" value="F:ubiquitin conjugating enzyme activity"/>
    <property type="evidence" value="ECO:0007669"/>
    <property type="project" value="UniProtKB-EC"/>
</dbReference>
<dbReference type="SMART" id="SM00212">
    <property type="entry name" value="UBCc"/>
    <property type="match status" value="1"/>
</dbReference>
<dbReference type="GO" id="GO:0005524">
    <property type="term" value="F:ATP binding"/>
    <property type="evidence" value="ECO:0007669"/>
    <property type="project" value="UniProtKB-KW"/>
</dbReference>
<evidence type="ECO:0000313" key="16">
    <source>
        <dbReference type="EMBL" id="KAK2570834.1"/>
    </source>
</evidence>
<keyword evidence="10" id="KW-0539">Nucleus</keyword>
<evidence type="ECO:0000313" key="17">
    <source>
        <dbReference type="Proteomes" id="UP001249851"/>
    </source>
</evidence>
<dbReference type="GO" id="GO:0043066">
    <property type="term" value="P:negative regulation of apoptotic process"/>
    <property type="evidence" value="ECO:0007669"/>
    <property type="project" value="TreeGrafter"/>
</dbReference>
<evidence type="ECO:0000256" key="1">
    <source>
        <dbReference type="ARBA" id="ARBA00004123"/>
    </source>
</evidence>
<reference evidence="16" key="2">
    <citation type="journal article" date="2023" name="Science">
        <title>Genomic signatures of disease resistance in endangered staghorn corals.</title>
        <authorList>
            <person name="Vollmer S.V."/>
            <person name="Selwyn J.D."/>
            <person name="Despard B.A."/>
            <person name="Roesel C.L."/>
        </authorList>
    </citation>
    <scope>NUCLEOTIDE SEQUENCE</scope>
    <source>
        <strain evidence="16">K2</strain>
    </source>
</reference>
<keyword evidence="17" id="KW-1185">Reference proteome</keyword>
<dbReference type="EC" id="2.3.2.23" evidence="3"/>
<accession>A0AAD9R0H3</accession>
<comment type="caution">
    <text evidence="16">The sequence shown here is derived from an EMBL/GenBank/DDBJ whole genome shotgun (WGS) entry which is preliminary data.</text>
</comment>
<proteinExistence type="predicted"/>
<dbReference type="InterPro" id="IPR016135">
    <property type="entry name" value="UBQ-conjugating_enzyme/RWD"/>
</dbReference>
<evidence type="ECO:0000256" key="14">
    <source>
        <dbReference type="ARBA" id="ARBA00042401"/>
    </source>
</evidence>
<evidence type="ECO:0000256" key="12">
    <source>
        <dbReference type="ARBA" id="ARBA00041798"/>
    </source>
</evidence>